<feature type="repeat" description="ANK" evidence="6">
    <location>
        <begin position="101"/>
        <end position="133"/>
    </location>
</feature>
<keyword evidence="6" id="KW-0040">ANK repeat</keyword>
<evidence type="ECO:0000313" key="8">
    <source>
        <dbReference type="Proteomes" id="UP000887458"/>
    </source>
</evidence>
<comment type="caution">
    <text evidence="7">The sequence shown here is derived from an EMBL/GenBank/DDBJ whole genome shotgun (WGS) entry which is preliminary data.</text>
</comment>
<keyword evidence="8" id="KW-1185">Reference proteome</keyword>
<evidence type="ECO:0000256" key="3">
    <source>
        <dbReference type="ARBA" id="ARBA00022537"/>
    </source>
</evidence>
<protein>
    <submittedName>
        <fullName evidence="7">Ankyrin repeat A protein 2</fullName>
    </submittedName>
</protein>
<keyword evidence="4" id="KW-0638">Presynaptic neurotoxin</keyword>
<dbReference type="PROSITE" id="PS50088">
    <property type="entry name" value="ANK_REPEAT"/>
    <property type="match status" value="3"/>
</dbReference>
<evidence type="ECO:0000256" key="6">
    <source>
        <dbReference type="PROSITE-ProRule" id="PRU00023"/>
    </source>
</evidence>
<keyword evidence="4" id="KW-0528">Neurotoxin</keyword>
<proteinExistence type="predicted"/>
<keyword evidence="4" id="KW-0800">Toxin</keyword>
<keyword evidence="5" id="KW-1053">Target membrane</keyword>
<dbReference type="Proteomes" id="UP000887458">
    <property type="component" value="Unassembled WGS sequence"/>
</dbReference>
<gene>
    <name evidence="7" type="primary">ANKRA2</name>
    <name evidence="7" type="ORF">DERP_013299</name>
</gene>
<evidence type="ECO:0000256" key="4">
    <source>
        <dbReference type="ARBA" id="ARBA00023028"/>
    </source>
</evidence>
<dbReference type="InterPro" id="IPR039323">
    <property type="entry name" value="ANKRD_45/46/60"/>
</dbReference>
<keyword evidence="5" id="KW-0472">Membrane</keyword>
<reference evidence="7 8" key="1">
    <citation type="journal article" date="2018" name="J. Allergy Clin. Immunol.">
        <title>High-quality assembly of Dermatophagoides pteronyssinus genome and transcriptome reveals a wide range of novel allergens.</title>
        <authorList>
            <person name="Liu X.Y."/>
            <person name="Yang K.Y."/>
            <person name="Wang M.Q."/>
            <person name="Kwok J.S."/>
            <person name="Zeng X."/>
            <person name="Yang Z."/>
            <person name="Xiao X.J."/>
            <person name="Lau C.P."/>
            <person name="Li Y."/>
            <person name="Huang Z.M."/>
            <person name="Ba J.G."/>
            <person name="Yim A.K."/>
            <person name="Ouyang C.Y."/>
            <person name="Ngai S.M."/>
            <person name="Chan T.F."/>
            <person name="Leung E.L."/>
            <person name="Liu L."/>
            <person name="Liu Z.G."/>
            <person name="Tsui S.K."/>
        </authorList>
    </citation>
    <scope>NUCLEOTIDE SEQUENCE [LARGE SCALE GENOMIC DNA]</scope>
    <source>
        <strain evidence="7">Derp</strain>
    </source>
</reference>
<comment type="subcellular location">
    <subcellularLocation>
        <location evidence="1">Target cell membrane</location>
    </subcellularLocation>
</comment>
<dbReference type="Gene3D" id="1.25.40.20">
    <property type="entry name" value="Ankyrin repeat-containing domain"/>
    <property type="match status" value="2"/>
</dbReference>
<dbReference type="PANTHER" id="PTHR22677:SF4">
    <property type="entry name" value="USHER SYNDROME TYPE-1G PROTEIN-LIKE PROTEIN"/>
    <property type="match status" value="1"/>
</dbReference>
<evidence type="ECO:0000313" key="7">
    <source>
        <dbReference type="EMBL" id="KAH9417129.1"/>
    </source>
</evidence>
<keyword evidence="2" id="KW-0268">Exocytosis</keyword>
<dbReference type="InterPro" id="IPR002110">
    <property type="entry name" value="Ankyrin_rpt"/>
</dbReference>
<reference evidence="7 8" key="2">
    <citation type="journal article" date="2022" name="Mol. Biol. Evol.">
        <title>Comparative Genomics Reveals Insights into the Divergent Evolution of Astigmatic Mites and Household Pest Adaptations.</title>
        <authorList>
            <person name="Xiong Q."/>
            <person name="Wan A.T."/>
            <person name="Liu X."/>
            <person name="Fung C.S."/>
            <person name="Xiao X."/>
            <person name="Malainual N."/>
            <person name="Hou J."/>
            <person name="Wang L."/>
            <person name="Wang M."/>
            <person name="Yang K.Y."/>
            <person name="Cui Y."/>
            <person name="Leung E.L."/>
            <person name="Nong W."/>
            <person name="Shin S.K."/>
            <person name="Au S.W."/>
            <person name="Jeong K.Y."/>
            <person name="Chew F.T."/>
            <person name="Hui J.H."/>
            <person name="Leung T.F."/>
            <person name="Tungtrongchitr A."/>
            <person name="Zhong N."/>
            <person name="Liu Z."/>
            <person name="Tsui S.K."/>
        </authorList>
    </citation>
    <scope>NUCLEOTIDE SEQUENCE [LARGE SCALE GENOMIC DNA]</scope>
    <source>
        <strain evidence="7">Derp</strain>
    </source>
</reference>
<dbReference type="PANTHER" id="PTHR22677">
    <property type="entry name" value="ANKYRIN REPEAT DOMAIN-CONTAINING PROTEIN 60"/>
    <property type="match status" value="1"/>
</dbReference>
<dbReference type="EMBL" id="NJHN03000081">
    <property type="protein sequence ID" value="KAH9417129.1"/>
    <property type="molecule type" value="Genomic_DNA"/>
</dbReference>
<evidence type="ECO:0000256" key="1">
    <source>
        <dbReference type="ARBA" id="ARBA00004175"/>
    </source>
</evidence>
<dbReference type="SUPFAM" id="SSF48403">
    <property type="entry name" value="Ankyrin repeat"/>
    <property type="match status" value="1"/>
</dbReference>
<keyword evidence="3" id="KW-1052">Target cell membrane</keyword>
<dbReference type="SMART" id="SM00248">
    <property type="entry name" value="ANK"/>
    <property type="match status" value="4"/>
</dbReference>
<dbReference type="Pfam" id="PF12796">
    <property type="entry name" value="Ank_2"/>
    <property type="match status" value="1"/>
</dbReference>
<dbReference type="PROSITE" id="PS50297">
    <property type="entry name" value="ANK_REP_REGION"/>
    <property type="match status" value="3"/>
</dbReference>
<accession>A0ABQ8J3L9</accession>
<dbReference type="InterPro" id="IPR036770">
    <property type="entry name" value="Ankyrin_rpt-contain_sf"/>
</dbReference>
<sequence length="230" mass="25430">MMMITAFITGSSNNNNNNSKSQATILNSNIFEQISPFSLASRRSAFSPYRPSTVLTNLQRGNIQTQTSNEPVYRSVHQLAALGELFLCHLDDKIVNKIDEKGLTPLLWAASYGQLASIQTLQQHGANIHFRGPTGENALMLAASNGHLAVIKYLISLGIDLDQTDEDGNTALMYAIYGDHKNCVQELLNHNADITIENSNLDTAYSIAVEQNLHTVRELLETYTLNLLNH</sequence>
<dbReference type="Pfam" id="PF00023">
    <property type="entry name" value="Ank"/>
    <property type="match status" value="1"/>
</dbReference>
<name>A0ABQ8J3L9_DERPT</name>
<evidence type="ECO:0000256" key="5">
    <source>
        <dbReference type="ARBA" id="ARBA00023298"/>
    </source>
</evidence>
<evidence type="ECO:0000256" key="2">
    <source>
        <dbReference type="ARBA" id="ARBA00022483"/>
    </source>
</evidence>
<feature type="repeat" description="ANK" evidence="6">
    <location>
        <begin position="167"/>
        <end position="199"/>
    </location>
</feature>
<feature type="repeat" description="ANK" evidence="6">
    <location>
        <begin position="134"/>
        <end position="166"/>
    </location>
</feature>
<organism evidence="7 8">
    <name type="scientific">Dermatophagoides pteronyssinus</name>
    <name type="common">European house dust mite</name>
    <dbReference type="NCBI Taxonomy" id="6956"/>
    <lineage>
        <taxon>Eukaryota</taxon>
        <taxon>Metazoa</taxon>
        <taxon>Ecdysozoa</taxon>
        <taxon>Arthropoda</taxon>
        <taxon>Chelicerata</taxon>
        <taxon>Arachnida</taxon>
        <taxon>Acari</taxon>
        <taxon>Acariformes</taxon>
        <taxon>Sarcoptiformes</taxon>
        <taxon>Astigmata</taxon>
        <taxon>Psoroptidia</taxon>
        <taxon>Analgoidea</taxon>
        <taxon>Pyroglyphidae</taxon>
        <taxon>Dermatophagoidinae</taxon>
        <taxon>Dermatophagoides</taxon>
    </lineage>
</organism>